<reference evidence="2" key="1">
    <citation type="submission" date="2023-02" db="EMBL/GenBank/DDBJ databases">
        <title>Nocardiopsis ansamitocini NBRC 112285.</title>
        <authorList>
            <person name="Ichikawa N."/>
            <person name="Sato H."/>
            <person name="Tonouchi N."/>
        </authorList>
    </citation>
    <scope>NUCLEOTIDE SEQUENCE</scope>
    <source>
        <strain evidence="2">NBRC 112285</strain>
    </source>
</reference>
<accession>A0A9W6PAS6</accession>
<dbReference type="InterPro" id="IPR045998">
    <property type="entry name" value="DUF5954"/>
</dbReference>
<feature type="region of interest" description="Disordered" evidence="1">
    <location>
        <begin position="293"/>
        <end position="347"/>
    </location>
</feature>
<feature type="compositionally biased region" description="Basic and acidic residues" evidence="1">
    <location>
        <begin position="16"/>
        <end position="25"/>
    </location>
</feature>
<sequence>MDDGDDPAAPRTPAPPDRRPGEEPVDMRILFPLYQPAQEVGGRWATRTYPGNNPQEGRDSLAHHFLKQSHEVERDPGRKREFTDAANLLDWEAHDELLVLGHRYRVVRIERYVRFVDDEPDLPLPTEPAAPFAPPENESVRSAMNYGIDLTADTKLESDPDAVRAAVCGLVPAGGPVPREVTEDALVRHLAYPEVVVLPPDFQPMVNRVDDRAWHPFGDSWTVPEEAREFLLRHLEHRSRKDDEWNADSTPEERNAYRKALESCGAEGPGDSIDVLPLRYRIARVIRVVRVGFDGPEPPRDSDPDPYQPPAAQQQEAREQGLLDDYDEGPPPRPGRAARRFLPGDRT</sequence>
<proteinExistence type="predicted"/>
<keyword evidence="3" id="KW-1185">Reference proteome</keyword>
<comment type="caution">
    <text evidence="2">The sequence shown here is derived from an EMBL/GenBank/DDBJ whole genome shotgun (WGS) entry which is preliminary data.</text>
</comment>
<dbReference type="AlphaFoldDB" id="A0A9W6PAS6"/>
<dbReference type="RefSeq" id="WP_285761642.1">
    <property type="nucleotide sequence ID" value="NZ_BSQG01000011.1"/>
</dbReference>
<evidence type="ECO:0000313" key="2">
    <source>
        <dbReference type="EMBL" id="GLU50107.1"/>
    </source>
</evidence>
<evidence type="ECO:0000256" key="1">
    <source>
        <dbReference type="SAM" id="MobiDB-lite"/>
    </source>
</evidence>
<organism evidence="2 3">
    <name type="scientific">Nocardiopsis ansamitocini</name>
    <dbReference type="NCBI Taxonomy" id="1670832"/>
    <lineage>
        <taxon>Bacteria</taxon>
        <taxon>Bacillati</taxon>
        <taxon>Actinomycetota</taxon>
        <taxon>Actinomycetes</taxon>
        <taxon>Streptosporangiales</taxon>
        <taxon>Nocardiopsidaceae</taxon>
        <taxon>Nocardiopsis</taxon>
    </lineage>
</organism>
<name>A0A9W6PAS6_9ACTN</name>
<dbReference type="Pfam" id="PF19379">
    <property type="entry name" value="DUF5954"/>
    <property type="match status" value="1"/>
</dbReference>
<evidence type="ECO:0008006" key="4">
    <source>
        <dbReference type="Google" id="ProtNLM"/>
    </source>
</evidence>
<dbReference type="EMBL" id="BSQG01000011">
    <property type="protein sequence ID" value="GLU50107.1"/>
    <property type="molecule type" value="Genomic_DNA"/>
</dbReference>
<dbReference type="Proteomes" id="UP001165092">
    <property type="component" value="Unassembled WGS sequence"/>
</dbReference>
<feature type="region of interest" description="Disordered" evidence="1">
    <location>
        <begin position="1"/>
        <end position="25"/>
    </location>
</feature>
<protein>
    <recommendedName>
        <fullName evidence="4">PE-PGRS family protein</fullName>
    </recommendedName>
</protein>
<gene>
    <name evidence="2" type="ORF">Nans01_44580</name>
</gene>
<evidence type="ECO:0000313" key="3">
    <source>
        <dbReference type="Proteomes" id="UP001165092"/>
    </source>
</evidence>